<dbReference type="InterPro" id="IPR000182">
    <property type="entry name" value="GNAT_dom"/>
</dbReference>
<dbReference type="EMBL" id="FNAG01000008">
    <property type="protein sequence ID" value="SDD82478.1"/>
    <property type="molecule type" value="Genomic_DNA"/>
</dbReference>
<dbReference type="PANTHER" id="PTHR43441:SF11">
    <property type="entry name" value="RIBOSOMAL-PROTEIN-SERINE ACETYLTRANSFERASE"/>
    <property type="match status" value="1"/>
</dbReference>
<evidence type="ECO:0000313" key="3">
    <source>
        <dbReference type="Proteomes" id="UP000199603"/>
    </source>
</evidence>
<protein>
    <submittedName>
        <fullName evidence="2">Protein N-acetyltransferase, RimJ/RimL family</fullName>
    </submittedName>
</protein>
<accession>A0A1G6XWA7</accession>
<keyword evidence="2" id="KW-0808">Transferase</keyword>
<dbReference type="Proteomes" id="UP000199603">
    <property type="component" value="Unassembled WGS sequence"/>
</dbReference>
<dbReference type="STRING" id="265719.SAMN04488509_1087"/>
<proteinExistence type="predicted"/>
<dbReference type="InterPro" id="IPR051908">
    <property type="entry name" value="Ribosomal_N-acetyltransferase"/>
</dbReference>
<reference evidence="2 3" key="1">
    <citation type="submission" date="2016-10" db="EMBL/GenBank/DDBJ databases">
        <authorList>
            <person name="de Groot N.N."/>
        </authorList>
    </citation>
    <scope>NUCLEOTIDE SEQUENCE [LARGE SCALE GENOMIC DNA]</scope>
    <source>
        <strain evidence="2 3">DSM 16957</strain>
    </source>
</reference>
<evidence type="ECO:0000259" key="1">
    <source>
        <dbReference type="PROSITE" id="PS51186"/>
    </source>
</evidence>
<dbReference type="GO" id="GO:0005737">
    <property type="term" value="C:cytoplasm"/>
    <property type="evidence" value="ECO:0007669"/>
    <property type="project" value="TreeGrafter"/>
</dbReference>
<dbReference type="PANTHER" id="PTHR43441">
    <property type="entry name" value="RIBOSOMAL-PROTEIN-SERINE ACETYLTRANSFERASE"/>
    <property type="match status" value="1"/>
</dbReference>
<organism evidence="2 3">
    <name type="scientific">Aquimonas voraii</name>
    <dbReference type="NCBI Taxonomy" id="265719"/>
    <lineage>
        <taxon>Bacteria</taxon>
        <taxon>Pseudomonadati</taxon>
        <taxon>Pseudomonadota</taxon>
        <taxon>Gammaproteobacteria</taxon>
        <taxon>Lysobacterales</taxon>
        <taxon>Lysobacteraceae</taxon>
        <taxon>Aquimonas</taxon>
    </lineage>
</organism>
<dbReference type="RefSeq" id="WP_091243339.1">
    <property type="nucleotide sequence ID" value="NZ_FNAG01000008.1"/>
</dbReference>
<feature type="domain" description="N-acetyltransferase" evidence="1">
    <location>
        <begin position="12"/>
        <end position="177"/>
    </location>
</feature>
<name>A0A1G6XWA7_9GAMM</name>
<gene>
    <name evidence="2" type="ORF">SAMN04488509_1087</name>
</gene>
<evidence type="ECO:0000313" key="2">
    <source>
        <dbReference type="EMBL" id="SDD82478.1"/>
    </source>
</evidence>
<dbReference type="Pfam" id="PF13302">
    <property type="entry name" value="Acetyltransf_3"/>
    <property type="match status" value="1"/>
</dbReference>
<dbReference type="SUPFAM" id="SSF55729">
    <property type="entry name" value="Acyl-CoA N-acyltransferases (Nat)"/>
    <property type="match status" value="1"/>
</dbReference>
<keyword evidence="3" id="KW-1185">Reference proteome</keyword>
<dbReference type="PROSITE" id="PS51186">
    <property type="entry name" value="GNAT"/>
    <property type="match status" value="1"/>
</dbReference>
<dbReference type="Gene3D" id="3.40.630.30">
    <property type="match status" value="1"/>
</dbReference>
<dbReference type="OrthoDB" id="9801656at2"/>
<dbReference type="AlphaFoldDB" id="A0A1G6XWA7"/>
<dbReference type="GO" id="GO:0008999">
    <property type="term" value="F:protein-N-terminal-alanine acetyltransferase activity"/>
    <property type="evidence" value="ECO:0007669"/>
    <property type="project" value="TreeGrafter"/>
</dbReference>
<sequence length="181" mass="20093">MATLPTLEGERIVLRHPRGADLDELYALFASPEVTRYWSHGPWQARHQAEAYLRDIHAGAASGQLLQWAITTRNEDRLIGTVTLYALSRAHARGEIGFALQPSRWGQGLAREAVSAVLAHAIDNLGIQRVEADTDPDNAASLRLLESLGFKREGYARERYRLGGRTQDSVLLGLLARELAR</sequence>
<dbReference type="GO" id="GO:1990189">
    <property type="term" value="F:protein N-terminal-serine acetyltransferase activity"/>
    <property type="evidence" value="ECO:0007669"/>
    <property type="project" value="TreeGrafter"/>
</dbReference>
<dbReference type="InterPro" id="IPR016181">
    <property type="entry name" value="Acyl_CoA_acyltransferase"/>
</dbReference>